<dbReference type="InterPro" id="IPR003833">
    <property type="entry name" value="CT_C_D"/>
</dbReference>
<keyword evidence="2" id="KW-0378">Hydrolase</keyword>
<dbReference type="SUPFAM" id="SSF160467">
    <property type="entry name" value="PH0987 N-terminal domain-like"/>
    <property type="match status" value="1"/>
</dbReference>
<evidence type="ECO:0000313" key="6">
    <source>
        <dbReference type="Proteomes" id="UP000215059"/>
    </source>
</evidence>
<dbReference type="InterPro" id="IPR029000">
    <property type="entry name" value="Cyclophilin-like_dom_sf"/>
</dbReference>
<dbReference type="PANTHER" id="PTHR34698">
    <property type="entry name" value="5-OXOPROLINASE SUBUNIT B"/>
    <property type="match status" value="1"/>
</dbReference>
<evidence type="ECO:0000256" key="3">
    <source>
        <dbReference type="ARBA" id="ARBA00022840"/>
    </source>
</evidence>
<accession>A0A235FF91</accession>
<name>A0A235FF91_9BACL</name>
<gene>
    <name evidence="5" type="ORF">CGZ90_06935</name>
</gene>
<dbReference type="Gene3D" id="3.30.1360.40">
    <property type="match status" value="1"/>
</dbReference>
<dbReference type="EMBL" id="NOII01000001">
    <property type="protein sequence ID" value="OYD59614.1"/>
    <property type="molecule type" value="Genomic_DNA"/>
</dbReference>
<feature type="domain" description="Carboxyltransferase" evidence="4">
    <location>
        <begin position="3"/>
        <end position="208"/>
    </location>
</feature>
<dbReference type="GO" id="GO:0005524">
    <property type="term" value="F:ATP binding"/>
    <property type="evidence" value="ECO:0007669"/>
    <property type="project" value="UniProtKB-KW"/>
</dbReference>
<dbReference type="RefSeq" id="WP_094251576.1">
    <property type="nucleotide sequence ID" value="NZ_JBHLXL010000001.1"/>
</dbReference>
<keyword evidence="1" id="KW-0547">Nucleotide-binding</keyword>
<comment type="caution">
    <text evidence="5">The sequence shown here is derived from an EMBL/GenBank/DDBJ whole genome shotgun (WGS) entry which is preliminary data.</text>
</comment>
<dbReference type="AlphaFoldDB" id="A0A235FF91"/>
<dbReference type="NCBIfam" id="TIGR00370">
    <property type="entry name" value="5-oxoprolinase subunit PxpB"/>
    <property type="match status" value="1"/>
</dbReference>
<dbReference type="InterPro" id="IPR010016">
    <property type="entry name" value="PxpB"/>
</dbReference>
<dbReference type="Proteomes" id="UP000215059">
    <property type="component" value="Unassembled WGS sequence"/>
</dbReference>
<dbReference type="Pfam" id="PF02682">
    <property type="entry name" value="CT_C_D"/>
    <property type="match status" value="1"/>
</dbReference>
<dbReference type="SMART" id="SM00796">
    <property type="entry name" value="AHS1"/>
    <property type="match status" value="1"/>
</dbReference>
<reference evidence="5 6" key="1">
    <citation type="submission" date="2017-07" db="EMBL/GenBank/DDBJ databases">
        <title>Fictibacillus sp. nov. GDSW-R2A3 Genome sequencing and assembly.</title>
        <authorList>
            <person name="Mayilraj S."/>
        </authorList>
    </citation>
    <scope>NUCLEOTIDE SEQUENCE [LARGE SCALE GENOMIC DNA]</scope>
    <source>
        <strain evidence="5 6">GDSW-R2A3</strain>
    </source>
</reference>
<dbReference type="OrthoDB" id="9778567at2"/>
<dbReference type="GO" id="GO:0016787">
    <property type="term" value="F:hydrolase activity"/>
    <property type="evidence" value="ECO:0007669"/>
    <property type="project" value="UniProtKB-KW"/>
</dbReference>
<evidence type="ECO:0000256" key="2">
    <source>
        <dbReference type="ARBA" id="ARBA00022801"/>
    </source>
</evidence>
<proteinExistence type="predicted"/>
<evidence type="ECO:0000259" key="4">
    <source>
        <dbReference type="SMART" id="SM00796"/>
    </source>
</evidence>
<protein>
    <recommendedName>
        <fullName evidence="4">Carboxyltransferase domain-containing protein</fullName>
    </recommendedName>
</protein>
<keyword evidence="6" id="KW-1185">Reference proteome</keyword>
<dbReference type="PANTHER" id="PTHR34698:SF2">
    <property type="entry name" value="5-OXOPROLINASE SUBUNIT B"/>
    <property type="match status" value="1"/>
</dbReference>
<organism evidence="5 6">
    <name type="scientific">Fictibacillus aquaticus</name>
    <dbReference type="NCBI Taxonomy" id="2021314"/>
    <lineage>
        <taxon>Bacteria</taxon>
        <taxon>Bacillati</taxon>
        <taxon>Bacillota</taxon>
        <taxon>Bacilli</taxon>
        <taxon>Bacillales</taxon>
        <taxon>Fictibacillaceae</taxon>
        <taxon>Fictibacillus</taxon>
    </lineage>
</organism>
<dbReference type="SUPFAM" id="SSF50891">
    <property type="entry name" value="Cyclophilin-like"/>
    <property type="match status" value="1"/>
</dbReference>
<sequence>MNFEIEPLGDSVVLLRFGEEISRSTNELVQRAAYELEANPFKGMKELIPAFSTLAVEYSPVEMGGEFPYETAESCIRDILQKVENLHNSNSKIVKIPVCYEAPHALDIEELGAYTGLTVEEVISLHTTTDYYVYFLGFAPGFPFLGGMPEQIAMPRKSSPREKIPAGSVGIAGRQTGVYPIETPGGWQIIGRTPKTFFSPDSENPVLVSPGDTVQFYQISIDEYNGWERGGEL</sequence>
<dbReference type="Gene3D" id="2.40.100.10">
    <property type="entry name" value="Cyclophilin-like"/>
    <property type="match status" value="1"/>
</dbReference>
<evidence type="ECO:0000256" key="1">
    <source>
        <dbReference type="ARBA" id="ARBA00022741"/>
    </source>
</evidence>
<keyword evidence="3" id="KW-0067">ATP-binding</keyword>
<evidence type="ECO:0000313" key="5">
    <source>
        <dbReference type="EMBL" id="OYD59614.1"/>
    </source>
</evidence>